<keyword evidence="13" id="KW-1185">Reference proteome</keyword>
<protein>
    <recommendedName>
        <fullName evidence="3 5">Regulatory protein RecX</fullName>
    </recommendedName>
</protein>
<dbReference type="EMBL" id="BMMT01000014">
    <property type="protein sequence ID" value="GGI97295.1"/>
    <property type="molecule type" value="Genomic_DNA"/>
</dbReference>
<dbReference type="InterPro" id="IPR053924">
    <property type="entry name" value="RecX_HTH_2nd"/>
</dbReference>
<dbReference type="InterPro" id="IPR053926">
    <property type="entry name" value="RecX_HTH_1st"/>
</dbReference>
<dbReference type="Gene3D" id="1.10.10.10">
    <property type="entry name" value="Winged helix-like DNA-binding domain superfamily/Winged helix DNA-binding domain"/>
    <property type="match status" value="2"/>
</dbReference>
<dbReference type="Pfam" id="PF21982">
    <property type="entry name" value="RecX_HTH1"/>
    <property type="match status" value="1"/>
</dbReference>
<evidence type="ECO:0000313" key="13">
    <source>
        <dbReference type="Proteomes" id="UP001500220"/>
    </source>
</evidence>
<accession>A0A917K284</accession>
<evidence type="ECO:0000313" key="11">
    <source>
        <dbReference type="EMBL" id="GGI97295.1"/>
    </source>
</evidence>
<comment type="subcellular location">
    <subcellularLocation>
        <location evidence="1 5">Cytoplasm</location>
    </subcellularLocation>
</comment>
<evidence type="ECO:0000313" key="10">
    <source>
        <dbReference type="EMBL" id="GAA0540652.1"/>
    </source>
</evidence>
<dbReference type="GO" id="GO:0005737">
    <property type="term" value="C:cytoplasm"/>
    <property type="evidence" value="ECO:0007669"/>
    <property type="project" value="UniProtKB-SubCell"/>
</dbReference>
<name>A0A917K284_9PSEU</name>
<sequence length="202" mass="22579">MNGDGTRRGSGSRDRSPDDTRLAGQTTEGEQRPKRPDDPEQQARDTVYRLLAARARSRAEVRQALLRKGIDEDVADGVLQKFVAAGLVDDAAFAEEWVHSRRRHQGLGRKALGFELRRKGVDEHVVETVLSTVDDDAEVEQARELVRRKLRTMGALDHTAKMRRLVGMLARKGYSEGLAFRVAREEIERSGDPGPDPDLETP</sequence>
<reference evidence="10 13" key="2">
    <citation type="journal article" date="2019" name="Int. J. Syst. Evol. Microbiol.">
        <title>The Global Catalogue of Microorganisms (GCM) 10K type strain sequencing project: providing services to taxonomists for standard genome sequencing and annotation.</title>
        <authorList>
            <consortium name="The Broad Institute Genomics Platform"/>
            <consortium name="The Broad Institute Genome Sequencing Center for Infectious Disease"/>
            <person name="Wu L."/>
            <person name="Ma J."/>
        </authorList>
    </citation>
    <scope>NUCLEOTIDE SEQUENCE [LARGE SCALE GENOMIC DNA]</scope>
    <source>
        <strain evidence="10 13">JCM 10664</strain>
    </source>
</reference>
<dbReference type="EMBL" id="BAAAHC010000028">
    <property type="protein sequence ID" value="GAA0540652.1"/>
    <property type="molecule type" value="Genomic_DNA"/>
</dbReference>
<dbReference type="Proteomes" id="UP000597989">
    <property type="component" value="Unassembled WGS sequence"/>
</dbReference>
<gene>
    <name evidence="5 11" type="primary">recX</name>
    <name evidence="10" type="ORF">GCM10009545_48940</name>
    <name evidence="11" type="ORF">GCM10011581_38130</name>
</gene>
<proteinExistence type="inferred from homology"/>
<dbReference type="Pfam" id="PF21981">
    <property type="entry name" value="RecX_HTH3"/>
    <property type="match status" value="1"/>
</dbReference>
<reference evidence="10" key="4">
    <citation type="submission" date="2023-12" db="EMBL/GenBank/DDBJ databases">
        <authorList>
            <person name="Sun Q."/>
            <person name="Inoue M."/>
        </authorList>
    </citation>
    <scope>NUCLEOTIDE SEQUENCE</scope>
    <source>
        <strain evidence="10">JCM 10664</strain>
    </source>
</reference>
<comment type="function">
    <text evidence="5">Modulates RecA activity.</text>
</comment>
<evidence type="ECO:0000256" key="1">
    <source>
        <dbReference type="ARBA" id="ARBA00004496"/>
    </source>
</evidence>
<comment type="caution">
    <text evidence="11">The sequence shown here is derived from an EMBL/GenBank/DDBJ whole genome shotgun (WGS) entry which is preliminary data.</text>
</comment>
<dbReference type="InterPro" id="IPR036388">
    <property type="entry name" value="WH-like_DNA-bd_sf"/>
</dbReference>
<feature type="region of interest" description="Disordered" evidence="6">
    <location>
        <begin position="1"/>
        <end position="45"/>
    </location>
</feature>
<dbReference type="PANTHER" id="PTHR33602">
    <property type="entry name" value="REGULATORY PROTEIN RECX FAMILY PROTEIN"/>
    <property type="match status" value="1"/>
</dbReference>
<feature type="domain" description="RecX first three-helical" evidence="9">
    <location>
        <begin position="43"/>
        <end position="81"/>
    </location>
</feature>
<dbReference type="Pfam" id="PF02631">
    <property type="entry name" value="RecX_HTH2"/>
    <property type="match status" value="1"/>
</dbReference>
<dbReference type="RefSeq" id="WP_188989606.1">
    <property type="nucleotide sequence ID" value="NZ_BAAAHC010000028.1"/>
</dbReference>
<evidence type="ECO:0000256" key="3">
    <source>
        <dbReference type="ARBA" id="ARBA00018111"/>
    </source>
</evidence>
<evidence type="ECO:0000256" key="4">
    <source>
        <dbReference type="ARBA" id="ARBA00022490"/>
    </source>
</evidence>
<dbReference type="GO" id="GO:0006282">
    <property type="term" value="P:regulation of DNA repair"/>
    <property type="evidence" value="ECO:0007669"/>
    <property type="project" value="UniProtKB-UniRule"/>
</dbReference>
<dbReference type="InterPro" id="IPR053925">
    <property type="entry name" value="RecX_HTH_3rd"/>
</dbReference>
<evidence type="ECO:0000256" key="2">
    <source>
        <dbReference type="ARBA" id="ARBA00009695"/>
    </source>
</evidence>
<evidence type="ECO:0000313" key="12">
    <source>
        <dbReference type="Proteomes" id="UP000597989"/>
    </source>
</evidence>
<dbReference type="PANTHER" id="PTHR33602:SF1">
    <property type="entry name" value="REGULATORY PROTEIN RECX FAMILY PROTEIN"/>
    <property type="match status" value="1"/>
</dbReference>
<reference evidence="11 12" key="1">
    <citation type="journal article" date="2014" name="Int. J. Syst. Evol. Microbiol.">
        <title>Complete genome sequence of Corynebacterium casei LMG S-19264T (=DSM 44701T), isolated from a smear-ripened cheese.</title>
        <authorList>
            <consortium name="US DOE Joint Genome Institute (JGI-PGF)"/>
            <person name="Walter F."/>
            <person name="Albersmeier A."/>
            <person name="Kalinowski J."/>
            <person name="Ruckert C."/>
        </authorList>
    </citation>
    <scope>NUCLEOTIDE SEQUENCE [LARGE SCALE GENOMIC DNA]</scope>
    <source>
        <strain evidence="11 12">CGMCC 4.7206</strain>
    </source>
</reference>
<dbReference type="InterPro" id="IPR003783">
    <property type="entry name" value="Regulatory_RecX"/>
</dbReference>
<comment type="similarity">
    <text evidence="2 5">Belongs to the RecX family.</text>
</comment>
<feature type="domain" description="RecX third three-helical" evidence="8">
    <location>
        <begin position="136"/>
        <end position="182"/>
    </location>
</feature>
<organism evidence="11 12">
    <name type="scientific">Saccharopolyspora thermophila</name>
    <dbReference type="NCBI Taxonomy" id="89367"/>
    <lineage>
        <taxon>Bacteria</taxon>
        <taxon>Bacillati</taxon>
        <taxon>Actinomycetota</taxon>
        <taxon>Actinomycetes</taxon>
        <taxon>Pseudonocardiales</taxon>
        <taxon>Pseudonocardiaceae</taxon>
        <taxon>Saccharopolyspora</taxon>
    </lineage>
</organism>
<dbReference type="AlphaFoldDB" id="A0A917K284"/>
<keyword evidence="4 5" id="KW-0963">Cytoplasm</keyword>
<evidence type="ECO:0000259" key="8">
    <source>
        <dbReference type="Pfam" id="PF21981"/>
    </source>
</evidence>
<evidence type="ECO:0000256" key="5">
    <source>
        <dbReference type="HAMAP-Rule" id="MF_01114"/>
    </source>
</evidence>
<dbReference type="Proteomes" id="UP001500220">
    <property type="component" value="Unassembled WGS sequence"/>
</dbReference>
<evidence type="ECO:0000259" key="9">
    <source>
        <dbReference type="Pfam" id="PF21982"/>
    </source>
</evidence>
<feature type="domain" description="RecX second three-helical" evidence="7">
    <location>
        <begin position="89"/>
        <end position="130"/>
    </location>
</feature>
<reference evidence="11" key="3">
    <citation type="submission" date="2020-09" db="EMBL/GenBank/DDBJ databases">
        <authorList>
            <person name="Sun Q."/>
            <person name="Zhou Y."/>
        </authorList>
    </citation>
    <scope>NUCLEOTIDE SEQUENCE</scope>
    <source>
        <strain evidence="11">CGMCC 4.7206</strain>
    </source>
</reference>
<dbReference type="HAMAP" id="MF_01114">
    <property type="entry name" value="RecX"/>
    <property type="match status" value="1"/>
</dbReference>
<evidence type="ECO:0000259" key="7">
    <source>
        <dbReference type="Pfam" id="PF02631"/>
    </source>
</evidence>
<feature type="compositionally biased region" description="Basic and acidic residues" evidence="6">
    <location>
        <begin position="29"/>
        <end position="45"/>
    </location>
</feature>
<feature type="compositionally biased region" description="Basic and acidic residues" evidence="6">
    <location>
        <begin position="1"/>
        <end position="21"/>
    </location>
</feature>
<evidence type="ECO:0000256" key="6">
    <source>
        <dbReference type="SAM" id="MobiDB-lite"/>
    </source>
</evidence>